<proteinExistence type="predicted"/>
<gene>
    <name evidence="2" type="ORF">PAXRUDRAFT_141003</name>
</gene>
<protein>
    <submittedName>
        <fullName evidence="2">Uncharacterized protein</fullName>
    </submittedName>
</protein>
<dbReference type="InParanoid" id="A0A0D0E8W3"/>
<dbReference type="HOGENOM" id="CLU_1215133_0_0_1"/>
<dbReference type="OrthoDB" id="2647019at2759"/>
<feature type="region of interest" description="Disordered" evidence="1">
    <location>
        <begin position="18"/>
        <end position="48"/>
    </location>
</feature>
<sequence>MDEEDCKEDCNCAGCLLVNTPDDESPMPNSEFDDKQEDKEHEPPQLKHTWRKNKKAALDSKELLPKVLKVLDTIHAEGLSLSIFLDTLGWGDNQCTTSDCVCYAHMGLLLSEELLGILLCWYKPPHNKNKGCHPVEACHMLNMFSIDCPDGVIECQMEHLAPHFSLPPPEIFKTHLREFSFKALIGIIKREAPLVWSVVAWFSHSNKQQLQSTHKDLDIVLKTWPPIE</sequence>
<dbReference type="AlphaFoldDB" id="A0A0D0E8W3"/>
<evidence type="ECO:0000313" key="3">
    <source>
        <dbReference type="Proteomes" id="UP000054538"/>
    </source>
</evidence>
<reference evidence="2 3" key="1">
    <citation type="submission" date="2014-04" db="EMBL/GenBank/DDBJ databases">
        <authorList>
            <consortium name="DOE Joint Genome Institute"/>
            <person name="Kuo A."/>
            <person name="Kohler A."/>
            <person name="Jargeat P."/>
            <person name="Nagy L.G."/>
            <person name="Floudas D."/>
            <person name="Copeland A."/>
            <person name="Barry K.W."/>
            <person name="Cichocki N."/>
            <person name="Veneault-Fourrey C."/>
            <person name="LaButti K."/>
            <person name="Lindquist E.A."/>
            <person name="Lipzen A."/>
            <person name="Lundell T."/>
            <person name="Morin E."/>
            <person name="Murat C."/>
            <person name="Sun H."/>
            <person name="Tunlid A."/>
            <person name="Henrissat B."/>
            <person name="Grigoriev I.V."/>
            <person name="Hibbett D.S."/>
            <person name="Martin F."/>
            <person name="Nordberg H.P."/>
            <person name="Cantor M.N."/>
            <person name="Hua S.X."/>
        </authorList>
    </citation>
    <scope>NUCLEOTIDE SEQUENCE [LARGE SCALE GENOMIC DNA]</scope>
    <source>
        <strain evidence="2 3">Ve08.2h10</strain>
    </source>
</reference>
<organism evidence="2 3">
    <name type="scientific">Paxillus rubicundulus Ve08.2h10</name>
    <dbReference type="NCBI Taxonomy" id="930991"/>
    <lineage>
        <taxon>Eukaryota</taxon>
        <taxon>Fungi</taxon>
        <taxon>Dikarya</taxon>
        <taxon>Basidiomycota</taxon>
        <taxon>Agaricomycotina</taxon>
        <taxon>Agaricomycetes</taxon>
        <taxon>Agaricomycetidae</taxon>
        <taxon>Boletales</taxon>
        <taxon>Paxilineae</taxon>
        <taxon>Paxillaceae</taxon>
        <taxon>Paxillus</taxon>
    </lineage>
</organism>
<evidence type="ECO:0000256" key="1">
    <source>
        <dbReference type="SAM" id="MobiDB-lite"/>
    </source>
</evidence>
<dbReference type="STRING" id="930991.A0A0D0E8W3"/>
<keyword evidence="3" id="KW-1185">Reference proteome</keyword>
<accession>A0A0D0E8W3</accession>
<reference evidence="3" key="2">
    <citation type="submission" date="2015-01" db="EMBL/GenBank/DDBJ databases">
        <title>Evolutionary Origins and Diversification of the Mycorrhizal Mutualists.</title>
        <authorList>
            <consortium name="DOE Joint Genome Institute"/>
            <consortium name="Mycorrhizal Genomics Consortium"/>
            <person name="Kohler A."/>
            <person name="Kuo A."/>
            <person name="Nagy L.G."/>
            <person name="Floudas D."/>
            <person name="Copeland A."/>
            <person name="Barry K.W."/>
            <person name="Cichocki N."/>
            <person name="Veneault-Fourrey C."/>
            <person name="LaButti K."/>
            <person name="Lindquist E.A."/>
            <person name="Lipzen A."/>
            <person name="Lundell T."/>
            <person name="Morin E."/>
            <person name="Murat C."/>
            <person name="Riley R."/>
            <person name="Ohm R."/>
            <person name="Sun H."/>
            <person name="Tunlid A."/>
            <person name="Henrissat B."/>
            <person name="Grigoriev I.V."/>
            <person name="Hibbett D.S."/>
            <person name="Martin F."/>
        </authorList>
    </citation>
    <scope>NUCLEOTIDE SEQUENCE [LARGE SCALE GENOMIC DNA]</scope>
    <source>
        <strain evidence="3">Ve08.2h10</strain>
    </source>
</reference>
<evidence type="ECO:0000313" key="2">
    <source>
        <dbReference type="EMBL" id="KIK95275.1"/>
    </source>
</evidence>
<name>A0A0D0E8W3_9AGAM</name>
<feature type="compositionally biased region" description="Basic and acidic residues" evidence="1">
    <location>
        <begin position="32"/>
        <end position="45"/>
    </location>
</feature>
<dbReference type="Proteomes" id="UP000054538">
    <property type="component" value="Unassembled WGS sequence"/>
</dbReference>
<dbReference type="EMBL" id="KN825051">
    <property type="protein sequence ID" value="KIK95275.1"/>
    <property type="molecule type" value="Genomic_DNA"/>
</dbReference>